<evidence type="ECO:0000256" key="1">
    <source>
        <dbReference type="SAM" id="SignalP"/>
    </source>
</evidence>
<evidence type="ECO:0000313" key="3">
    <source>
        <dbReference type="Proteomes" id="UP001279734"/>
    </source>
</evidence>
<name>A0AAD3TGY8_NEPGR</name>
<feature type="chain" id="PRO_5042026867" evidence="1">
    <location>
        <begin position="18"/>
        <end position="100"/>
    </location>
</feature>
<sequence length="100" mass="11338">MWKWRLVLVCPPKSGYALVLLTNQGTCLRLRCNWNIKGIWRDAELAIKLAIARHIIVRSLYFSPQPVLCLARVLSLKILLNLPPCLVSAPHVLARISLKV</sequence>
<protein>
    <submittedName>
        <fullName evidence="2">Uncharacterized protein</fullName>
    </submittedName>
</protein>
<accession>A0AAD3TGY8</accession>
<dbReference type="EMBL" id="BSYO01000035">
    <property type="protein sequence ID" value="GMH29004.1"/>
    <property type="molecule type" value="Genomic_DNA"/>
</dbReference>
<comment type="caution">
    <text evidence="2">The sequence shown here is derived from an EMBL/GenBank/DDBJ whole genome shotgun (WGS) entry which is preliminary data.</text>
</comment>
<gene>
    <name evidence="2" type="ORF">Nepgr_030847</name>
</gene>
<reference evidence="2" key="1">
    <citation type="submission" date="2023-05" db="EMBL/GenBank/DDBJ databases">
        <title>Nepenthes gracilis genome sequencing.</title>
        <authorList>
            <person name="Fukushima K."/>
        </authorList>
    </citation>
    <scope>NUCLEOTIDE SEQUENCE</scope>
    <source>
        <strain evidence="2">SING2019-196</strain>
    </source>
</reference>
<organism evidence="2 3">
    <name type="scientific">Nepenthes gracilis</name>
    <name type="common">Slender pitcher plant</name>
    <dbReference type="NCBI Taxonomy" id="150966"/>
    <lineage>
        <taxon>Eukaryota</taxon>
        <taxon>Viridiplantae</taxon>
        <taxon>Streptophyta</taxon>
        <taxon>Embryophyta</taxon>
        <taxon>Tracheophyta</taxon>
        <taxon>Spermatophyta</taxon>
        <taxon>Magnoliopsida</taxon>
        <taxon>eudicotyledons</taxon>
        <taxon>Gunneridae</taxon>
        <taxon>Pentapetalae</taxon>
        <taxon>Caryophyllales</taxon>
        <taxon>Nepenthaceae</taxon>
        <taxon>Nepenthes</taxon>
    </lineage>
</organism>
<keyword evidence="1" id="KW-0732">Signal</keyword>
<dbReference type="AlphaFoldDB" id="A0AAD3TGY8"/>
<evidence type="ECO:0000313" key="2">
    <source>
        <dbReference type="EMBL" id="GMH29004.1"/>
    </source>
</evidence>
<feature type="signal peptide" evidence="1">
    <location>
        <begin position="1"/>
        <end position="17"/>
    </location>
</feature>
<dbReference type="Proteomes" id="UP001279734">
    <property type="component" value="Unassembled WGS sequence"/>
</dbReference>
<keyword evidence="3" id="KW-1185">Reference proteome</keyword>
<proteinExistence type="predicted"/>